<dbReference type="Proteomes" id="UP001597318">
    <property type="component" value="Unassembled WGS sequence"/>
</dbReference>
<keyword evidence="2" id="KW-1185">Reference proteome</keyword>
<dbReference type="EMBL" id="JBHUIK010000007">
    <property type="protein sequence ID" value="MFD2216482.1"/>
    <property type="molecule type" value="Genomic_DNA"/>
</dbReference>
<protein>
    <submittedName>
        <fullName evidence="1">Uncharacterized protein</fullName>
    </submittedName>
</protein>
<accession>A0ABW5C2B3</accession>
<name>A0ABW5C2B3_9BACI</name>
<reference evidence="2" key="1">
    <citation type="journal article" date="2019" name="Int. J. Syst. Evol. Microbiol.">
        <title>The Global Catalogue of Microorganisms (GCM) 10K type strain sequencing project: providing services to taxonomists for standard genome sequencing and annotation.</title>
        <authorList>
            <consortium name="The Broad Institute Genomics Platform"/>
            <consortium name="The Broad Institute Genome Sequencing Center for Infectious Disease"/>
            <person name="Wu L."/>
            <person name="Ma J."/>
        </authorList>
    </citation>
    <scope>NUCLEOTIDE SEQUENCE [LARGE SCALE GENOMIC DNA]</scope>
    <source>
        <strain evidence="2">CGMCC 1.15474</strain>
    </source>
</reference>
<gene>
    <name evidence="1" type="ORF">ACFSKK_22660</name>
</gene>
<comment type="caution">
    <text evidence="1">The sequence shown here is derived from an EMBL/GenBank/DDBJ whole genome shotgun (WGS) entry which is preliminary data.</text>
</comment>
<organism evidence="1 2">
    <name type="scientific">Metabacillus endolithicus</name>
    <dbReference type="NCBI Taxonomy" id="1535204"/>
    <lineage>
        <taxon>Bacteria</taxon>
        <taxon>Bacillati</taxon>
        <taxon>Bacillota</taxon>
        <taxon>Bacilli</taxon>
        <taxon>Bacillales</taxon>
        <taxon>Bacillaceae</taxon>
        <taxon>Metabacillus</taxon>
    </lineage>
</organism>
<evidence type="ECO:0000313" key="2">
    <source>
        <dbReference type="Proteomes" id="UP001597318"/>
    </source>
</evidence>
<sequence>MKAKFRTEKVEYVIENGGYSRNGHFVQGEVKLKSLSIGSEAQIEIKTGAYTQLIRTDIVHSIDLCPAIFKMQMATEVHPYRIKVVNKNSKPGIFMKIGTEKEIQAYVKDRFKGKRVTYAIEPIPTRLELVQ</sequence>
<dbReference type="RefSeq" id="WP_098796459.1">
    <property type="nucleotide sequence ID" value="NZ_CP095551.1"/>
</dbReference>
<proteinExistence type="predicted"/>
<evidence type="ECO:0000313" key="1">
    <source>
        <dbReference type="EMBL" id="MFD2216482.1"/>
    </source>
</evidence>